<keyword evidence="2 5" id="KW-0812">Transmembrane</keyword>
<evidence type="ECO:0000256" key="5">
    <source>
        <dbReference type="SAM" id="Phobius"/>
    </source>
</evidence>
<dbReference type="AlphaFoldDB" id="A0A1H9HI89"/>
<feature type="transmembrane region" description="Helical" evidence="5">
    <location>
        <begin position="184"/>
        <end position="202"/>
    </location>
</feature>
<feature type="transmembrane region" description="Helical" evidence="5">
    <location>
        <begin position="208"/>
        <end position="226"/>
    </location>
</feature>
<dbReference type="Pfam" id="PF01740">
    <property type="entry name" value="STAS"/>
    <property type="match status" value="1"/>
</dbReference>
<comment type="subcellular location">
    <subcellularLocation>
        <location evidence="1">Membrane</location>
        <topology evidence="1">Multi-pass membrane protein</topology>
    </subcellularLocation>
</comment>
<feature type="transmembrane region" description="Helical" evidence="5">
    <location>
        <begin position="57"/>
        <end position="83"/>
    </location>
</feature>
<feature type="transmembrane region" description="Helical" evidence="5">
    <location>
        <begin position="131"/>
        <end position="152"/>
    </location>
</feature>
<evidence type="ECO:0000256" key="2">
    <source>
        <dbReference type="ARBA" id="ARBA00022692"/>
    </source>
</evidence>
<keyword evidence="4 5" id="KW-0472">Membrane</keyword>
<dbReference type="SUPFAM" id="SSF52091">
    <property type="entry name" value="SpoIIaa-like"/>
    <property type="match status" value="1"/>
</dbReference>
<evidence type="ECO:0000256" key="1">
    <source>
        <dbReference type="ARBA" id="ARBA00004141"/>
    </source>
</evidence>
<dbReference type="Gene3D" id="3.30.750.24">
    <property type="entry name" value="STAS domain"/>
    <property type="match status" value="1"/>
</dbReference>
<sequence>MSKMRSIVRWLPFITWGRTINGQTLRADLFAGLTGAVLVLPQGVAYALIAGMPPEYGLYTAIITAMVAALFGSSSHLITGPAAPMSIVVMSVASGITDPGNSDLYINTVLTITLLSGLIQLSLGILRLGSVVNFISHTVILGFTSGAAILIATSQLKHITDLPVAAGLSFPEEIRTITLHLSQANTYALIIGIATLISALVIKKLLPRGPNLLIAMLLGSGLCWLIDGQGHGVNMVGALSGSLPAFALPDVSLYEFSQLASGALAIAMLGLLEAVSIARAIALRSNQRIDGNQEFIGQGLANVVGGLFSCFAGSGSFTRSGANFDAGARTPLAAIFTAFMITLVLVSLPDLTGYLPLPAMAGAIILIAWNLIDIKNIIPIFRFSSETAIFIVTLLATLFIELEFAIYLGVLISLVAYLKRTSRPSIINVAPTQNEPKRIIRNIQRYNLQECPQIKILRIDGSLFFGAIDHIQSVLQQSTAAGGPTLKYIIINAKGINFIDLAGIEFLAQESSRLEKRGIQLVICSLKGTIIDEIRAKGFLDKLGPQRIFDTAHQAISYCVPRLDQQVCKECSKKIFTECPR</sequence>
<dbReference type="CDD" id="cd07042">
    <property type="entry name" value="STAS_SulP_like_sulfate_transporter"/>
    <property type="match status" value="1"/>
</dbReference>
<evidence type="ECO:0000256" key="4">
    <source>
        <dbReference type="ARBA" id="ARBA00023136"/>
    </source>
</evidence>
<dbReference type="InterPro" id="IPR011547">
    <property type="entry name" value="SLC26A/SulP_dom"/>
</dbReference>
<feature type="domain" description="STAS" evidence="6">
    <location>
        <begin position="444"/>
        <end position="559"/>
    </location>
</feature>
<name>A0A1H9HI89_9GAMM</name>
<dbReference type="EMBL" id="FOGB01000005">
    <property type="protein sequence ID" value="SEQ62053.1"/>
    <property type="molecule type" value="Genomic_DNA"/>
</dbReference>
<feature type="transmembrane region" description="Helical" evidence="5">
    <location>
        <begin position="295"/>
        <end position="314"/>
    </location>
</feature>
<proteinExistence type="predicted"/>
<dbReference type="NCBIfam" id="TIGR00815">
    <property type="entry name" value="sulP"/>
    <property type="match status" value="1"/>
</dbReference>
<reference evidence="8" key="1">
    <citation type="submission" date="2016-10" db="EMBL/GenBank/DDBJ databases">
        <authorList>
            <person name="Varghese N."/>
            <person name="Submissions S."/>
        </authorList>
    </citation>
    <scope>NUCLEOTIDE SEQUENCE [LARGE SCALE GENOMIC DNA]</scope>
    <source>
        <strain evidence="8">DSM 18887</strain>
    </source>
</reference>
<feature type="transmembrane region" description="Helical" evidence="5">
    <location>
        <begin position="326"/>
        <end position="346"/>
    </location>
</feature>
<dbReference type="Proteomes" id="UP000198749">
    <property type="component" value="Unassembled WGS sequence"/>
</dbReference>
<dbReference type="InterPro" id="IPR002645">
    <property type="entry name" value="STAS_dom"/>
</dbReference>
<keyword evidence="3 5" id="KW-1133">Transmembrane helix</keyword>
<keyword evidence="8" id="KW-1185">Reference proteome</keyword>
<dbReference type="InterPro" id="IPR001902">
    <property type="entry name" value="SLC26A/SulP_fam"/>
</dbReference>
<dbReference type="GO" id="GO:0016020">
    <property type="term" value="C:membrane"/>
    <property type="evidence" value="ECO:0007669"/>
    <property type="project" value="UniProtKB-SubCell"/>
</dbReference>
<dbReference type="GO" id="GO:0055085">
    <property type="term" value="P:transmembrane transport"/>
    <property type="evidence" value="ECO:0007669"/>
    <property type="project" value="InterPro"/>
</dbReference>
<dbReference type="InterPro" id="IPR036513">
    <property type="entry name" value="STAS_dom_sf"/>
</dbReference>
<feature type="transmembrane region" description="Helical" evidence="5">
    <location>
        <begin position="353"/>
        <end position="372"/>
    </location>
</feature>
<evidence type="ECO:0000313" key="7">
    <source>
        <dbReference type="EMBL" id="SEQ62053.1"/>
    </source>
</evidence>
<evidence type="ECO:0000259" key="6">
    <source>
        <dbReference type="PROSITE" id="PS50801"/>
    </source>
</evidence>
<feature type="transmembrane region" description="Helical" evidence="5">
    <location>
        <begin position="260"/>
        <end position="283"/>
    </location>
</feature>
<feature type="transmembrane region" description="Helical" evidence="5">
    <location>
        <begin position="104"/>
        <end position="125"/>
    </location>
</feature>
<dbReference type="Pfam" id="PF00916">
    <property type="entry name" value="Sulfate_transp"/>
    <property type="match status" value="1"/>
</dbReference>
<gene>
    <name evidence="7" type="ORF">SAMN03080615_02162</name>
</gene>
<feature type="transmembrane region" description="Helical" evidence="5">
    <location>
        <begin position="388"/>
        <end position="418"/>
    </location>
</feature>
<dbReference type="PANTHER" id="PTHR11814">
    <property type="entry name" value="SULFATE TRANSPORTER"/>
    <property type="match status" value="1"/>
</dbReference>
<dbReference type="STRING" id="355243.SAMN03080615_02162"/>
<dbReference type="PROSITE" id="PS50801">
    <property type="entry name" value="STAS"/>
    <property type="match status" value="1"/>
</dbReference>
<protein>
    <submittedName>
        <fullName evidence="7">Sulfate permease, SulP family</fullName>
    </submittedName>
</protein>
<dbReference type="RefSeq" id="WP_245756558.1">
    <property type="nucleotide sequence ID" value="NZ_AP025284.1"/>
</dbReference>
<accession>A0A1H9HI89</accession>
<organism evidence="7 8">
    <name type="scientific">Amphritea atlantica</name>
    <dbReference type="NCBI Taxonomy" id="355243"/>
    <lineage>
        <taxon>Bacteria</taxon>
        <taxon>Pseudomonadati</taxon>
        <taxon>Pseudomonadota</taxon>
        <taxon>Gammaproteobacteria</taxon>
        <taxon>Oceanospirillales</taxon>
        <taxon>Oceanospirillaceae</taxon>
        <taxon>Amphritea</taxon>
    </lineage>
</organism>
<evidence type="ECO:0000313" key="8">
    <source>
        <dbReference type="Proteomes" id="UP000198749"/>
    </source>
</evidence>
<evidence type="ECO:0000256" key="3">
    <source>
        <dbReference type="ARBA" id="ARBA00022989"/>
    </source>
</evidence>